<evidence type="ECO:0000313" key="11">
    <source>
        <dbReference type="EMBL" id="CAL5229411.1"/>
    </source>
</evidence>
<proteinExistence type="inferred from homology"/>
<evidence type="ECO:0000256" key="8">
    <source>
        <dbReference type="SAM" id="MobiDB-lite"/>
    </source>
</evidence>
<dbReference type="Pfam" id="PF00271">
    <property type="entry name" value="Helicase_C"/>
    <property type="match status" value="1"/>
</dbReference>
<dbReference type="EMBL" id="CAXHTA020000020">
    <property type="protein sequence ID" value="CAL5229411.1"/>
    <property type="molecule type" value="Genomic_DNA"/>
</dbReference>
<evidence type="ECO:0000256" key="5">
    <source>
        <dbReference type="ARBA" id="ARBA00022806"/>
    </source>
</evidence>
<feature type="compositionally biased region" description="Gly residues" evidence="8">
    <location>
        <begin position="671"/>
        <end position="743"/>
    </location>
</feature>
<dbReference type="PROSITE" id="PS51194">
    <property type="entry name" value="HELICASE_CTER"/>
    <property type="match status" value="1"/>
</dbReference>
<evidence type="ECO:0000313" key="12">
    <source>
        <dbReference type="Proteomes" id="UP001497392"/>
    </source>
</evidence>
<dbReference type="InterPro" id="IPR012562">
    <property type="entry name" value="GUCT"/>
</dbReference>
<dbReference type="EC" id="3.6.4.13" evidence="2"/>
<dbReference type="CDD" id="cd00268">
    <property type="entry name" value="DEADc"/>
    <property type="match status" value="1"/>
</dbReference>
<dbReference type="SMART" id="SM00487">
    <property type="entry name" value="DEXDc"/>
    <property type="match status" value="1"/>
</dbReference>
<evidence type="ECO:0000256" key="3">
    <source>
        <dbReference type="ARBA" id="ARBA00022741"/>
    </source>
</evidence>
<organism evidence="11 12">
    <name type="scientific">Coccomyxa viridis</name>
    <dbReference type="NCBI Taxonomy" id="1274662"/>
    <lineage>
        <taxon>Eukaryota</taxon>
        <taxon>Viridiplantae</taxon>
        <taxon>Chlorophyta</taxon>
        <taxon>core chlorophytes</taxon>
        <taxon>Trebouxiophyceae</taxon>
        <taxon>Trebouxiophyceae incertae sedis</taxon>
        <taxon>Coccomyxaceae</taxon>
        <taxon>Coccomyxa</taxon>
    </lineage>
</organism>
<feature type="domain" description="Helicase C-terminal" evidence="10">
    <location>
        <begin position="353"/>
        <end position="498"/>
    </location>
</feature>
<keyword evidence="5" id="KW-0347">Helicase</keyword>
<name>A0ABP1GB27_9CHLO</name>
<dbReference type="CDD" id="cd12937">
    <property type="entry name" value="GUCT_RH7_like"/>
    <property type="match status" value="1"/>
</dbReference>
<keyword evidence="6" id="KW-0067">ATP-binding</keyword>
<dbReference type="Gene3D" id="3.30.70.2280">
    <property type="match status" value="1"/>
</dbReference>
<dbReference type="InterPro" id="IPR001650">
    <property type="entry name" value="Helicase_C-like"/>
</dbReference>
<dbReference type="Pfam" id="PF08152">
    <property type="entry name" value="GUCT"/>
    <property type="match status" value="1"/>
</dbReference>
<dbReference type="InterPro" id="IPR027417">
    <property type="entry name" value="P-loop_NTPase"/>
</dbReference>
<evidence type="ECO:0000256" key="2">
    <source>
        <dbReference type="ARBA" id="ARBA00012552"/>
    </source>
</evidence>
<reference evidence="11 12" key="1">
    <citation type="submission" date="2024-06" db="EMBL/GenBank/DDBJ databases">
        <authorList>
            <person name="Kraege A."/>
            <person name="Thomma B."/>
        </authorList>
    </citation>
    <scope>NUCLEOTIDE SEQUENCE [LARGE SCALE GENOMIC DNA]</scope>
</reference>
<feature type="region of interest" description="Disordered" evidence="8">
    <location>
        <begin position="1"/>
        <end position="97"/>
    </location>
</feature>
<protein>
    <recommendedName>
        <fullName evidence="2">RNA helicase</fullName>
        <ecNumber evidence="2">3.6.4.13</ecNumber>
    </recommendedName>
</protein>
<dbReference type="PANTHER" id="PTHR47963:SF8">
    <property type="entry name" value="ATP-DEPENDENT RNA HELICASE DEAD"/>
    <property type="match status" value="1"/>
</dbReference>
<sequence>MVAAGGDAIVKKKVKKTKVDAGTADAEAVLSDKKIKKQKSTDAGEEKVVKKKKRKVESELPEPVADEPVKKKKAKKAEPESKGPSPAGSDSAESEQCALDISDSKPADPLAIDNFRLSPAVKALLRQKGIESLFHIQAQTLTSVLDGFDLVGRARTGQGKTLAFVLPIVERLLANNSVDRNQRGRLPRVIVLAPTRELAKQVHADFEYIGKAANLSTVCLYGGSPYGPQENILRRGCDVVVGTPGRVKDHLERGSLKLQELMFRVLDECDEMLNMGFVEDVEKILTAGGDIKTQTLLFSATLPVWVKDITRRFLEPTHKLVDLVGTDKMKASTSVKHMALPCHWSQRTTVTGDLVRCYGALGRTIIFCETKRDCNDLTAALGEDMRARALHGDIPQQQRETTLKAFRDGKFDVLVATDVAARGLDINGVELVIQVEPPKDPETYIHRSGRTGRAGSTGVSVTLVDRKKEGLIPYIQKKAGVNFERIGAPQPAQMAQIAGERALETLRELDESAVACFRPAARQLLQEVGEPEKALAMALARVTGFSAVKARSLLTAHEDFTTLQFHAGTEIQRPGFVFSALKQRLDEAKVEEIKRICLTVDQKCAIFDVPSEHVKEFMSKWGRPQGAEPDEEEASQASGHYPQPYLSMPSTLPELKEREGGAFQESSAPQGYGGGFGRGRGGYGRGGSSGGGRTGGGFSMGRGGFSGRGASSGGSRGGSGSRFGSSGGFRGGSRGGSGMRGRR</sequence>
<dbReference type="PANTHER" id="PTHR47963">
    <property type="entry name" value="DEAD-BOX ATP-DEPENDENT RNA HELICASE 47, MITOCHONDRIAL"/>
    <property type="match status" value="1"/>
</dbReference>
<dbReference type="PROSITE" id="PS51192">
    <property type="entry name" value="HELICASE_ATP_BIND_1"/>
    <property type="match status" value="1"/>
</dbReference>
<dbReference type="Pfam" id="PF26142">
    <property type="entry name" value="DD_DDX21-DDX50"/>
    <property type="match status" value="1"/>
</dbReference>
<keyword evidence="4" id="KW-0378">Hydrolase</keyword>
<keyword evidence="12" id="KW-1185">Reference proteome</keyword>
<feature type="compositionally biased region" description="Basic and acidic residues" evidence="8">
    <location>
        <begin position="39"/>
        <end position="48"/>
    </location>
</feature>
<comment type="similarity">
    <text evidence="1">Belongs to the DEAD box helicase family. DDX21/DDX50 subfamily.</text>
</comment>
<evidence type="ECO:0000259" key="9">
    <source>
        <dbReference type="PROSITE" id="PS51192"/>
    </source>
</evidence>
<evidence type="ECO:0000256" key="7">
    <source>
        <dbReference type="ARBA" id="ARBA00022884"/>
    </source>
</evidence>
<gene>
    <name evidence="11" type="primary">g12731</name>
    <name evidence="11" type="ORF">VP750_LOCUS11317</name>
</gene>
<dbReference type="SMART" id="SM00490">
    <property type="entry name" value="HELICc"/>
    <property type="match status" value="1"/>
</dbReference>
<feature type="domain" description="Helicase ATP-binding" evidence="9">
    <location>
        <begin position="141"/>
        <end position="320"/>
    </location>
</feature>
<dbReference type="Proteomes" id="UP001497392">
    <property type="component" value="Unassembled WGS sequence"/>
</dbReference>
<dbReference type="Pfam" id="PF00270">
    <property type="entry name" value="DEAD"/>
    <property type="match status" value="1"/>
</dbReference>
<dbReference type="SUPFAM" id="SSF54928">
    <property type="entry name" value="RNA-binding domain, RBD"/>
    <property type="match status" value="1"/>
</dbReference>
<dbReference type="InterPro" id="IPR044742">
    <property type="entry name" value="DEAD/DEAH_RhlB"/>
</dbReference>
<keyword evidence="7" id="KW-0694">RNA-binding</keyword>
<dbReference type="CDD" id="cd18787">
    <property type="entry name" value="SF2_C_DEAD"/>
    <property type="match status" value="1"/>
</dbReference>
<accession>A0ABP1GB27</accession>
<evidence type="ECO:0000256" key="4">
    <source>
        <dbReference type="ARBA" id="ARBA00022801"/>
    </source>
</evidence>
<dbReference type="InterPro" id="IPR014001">
    <property type="entry name" value="Helicase_ATP-bd"/>
</dbReference>
<feature type="region of interest" description="Disordered" evidence="8">
    <location>
        <begin position="622"/>
        <end position="743"/>
    </location>
</feature>
<dbReference type="Gene3D" id="3.40.50.300">
    <property type="entry name" value="P-loop containing nucleotide triphosphate hydrolases"/>
    <property type="match status" value="2"/>
</dbReference>
<evidence type="ECO:0000256" key="6">
    <source>
        <dbReference type="ARBA" id="ARBA00022840"/>
    </source>
</evidence>
<evidence type="ECO:0000259" key="10">
    <source>
        <dbReference type="PROSITE" id="PS51194"/>
    </source>
</evidence>
<dbReference type="InterPro" id="IPR050547">
    <property type="entry name" value="DEAD_box_RNA_helicases"/>
</dbReference>
<evidence type="ECO:0000256" key="1">
    <source>
        <dbReference type="ARBA" id="ARBA00006517"/>
    </source>
</evidence>
<dbReference type="InterPro" id="IPR035979">
    <property type="entry name" value="RBD_domain_sf"/>
</dbReference>
<dbReference type="InterPro" id="IPR059027">
    <property type="entry name" value="DD_DDX21-DDX50"/>
</dbReference>
<keyword evidence="3" id="KW-0547">Nucleotide-binding</keyword>
<comment type="caution">
    <text evidence="11">The sequence shown here is derived from an EMBL/GenBank/DDBJ whole genome shotgun (WGS) entry which is preliminary data.</text>
</comment>
<dbReference type="SUPFAM" id="SSF52540">
    <property type="entry name" value="P-loop containing nucleoside triphosphate hydrolases"/>
    <property type="match status" value="1"/>
</dbReference>
<dbReference type="InterPro" id="IPR011545">
    <property type="entry name" value="DEAD/DEAH_box_helicase_dom"/>
</dbReference>